<evidence type="ECO:0000256" key="2">
    <source>
        <dbReference type="ARBA" id="ARBA00013194"/>
    </source>
</evidence>
<dbReference type="EMBL" id="BRYA01000023">
    <property type="protein sequence ID" value="GMI32795.1"/>
    <property type="molecule type" value="Genomic_DNA"/>
</dbReference>
<organism evidence="6 7">
    <name type="scientific">Triparma columacea</name>
    <dbReference type="NCBI Taxonomy" id="722753"/>
    <lineage>
        <taxon>Eukaryota</taxon>
        <taxon>Sar</taxon>
        <taxon>Stramenopiles</taxon>
        <taxon>Ochrophyta</taxon>
        <taxon>Bolidophyceae</taxon>
        <taxon>Parmales</taxon>
        <taxon>Triparmaceae</taxon>
        <taxon>Triparma</taxon>
    </lineage>
</organism>
<dbReference type="SUPFAM" id="SSF50891">
    <property type="entry name" value="Cyclophilin-like"/>
    <property type="match status" value="1"/>
</dbReference>
<gene>
    <name evidence="6" type="ORF">TrCOL_g9896</name>
</gene>
<comment type="catalytic activity">
    <reaction evidence="1">
        <text>[protein]-peptidylproline (omega=180) = [protein]-peptidylproline (omega=0)</text>
        <dbReference type="Rhea" id="RHEA:16237"/>
        <dbReference type="Rhea" id="RHEA-COMP:10747"/>
        <dbReference type="Rhea" id="RHEA-COMP:10748"/>
        <dbReference type="ChEBI" id="CHEBI:83833"/>
        <dbReference type="ChEBI" id="CHEBI:83834"/>
        <dbReference type="EC" id="5.2.1.8"/>
    </reaction>
</comment>
<feature type="domain" description="PPIase cyclophilin-type" evidence="5">
    <location>
        <begin position="65"/>
        <end position="232"/>
    </location>
</feature>
<dbReference type="Proteomes" id="UP001165065">
    <property type="component" value="Unassembled WGS sequence"/>
</dbReference>
<protein>
    <recommendedName>
        <fullName evidence="2">peptidylprolyl isomerase</fullName>
        <ecNumber evidence="2">5.2.1.8</ecNumber>
    </recommendedName>
</protein>
<reference evidence="7" key="1">
    <citation type="journal article" date="2023" name="Commun. Biol.">
        <title>Genome analysis of Parmales, the sister group of diatoms, reveals the evolutionary specialization of diatoms from phago-mixotrophs to photoautotrophs.</title>
        <authorList>
            <person name="Ban H."/>
            <person name="Sato S."/>
            <person name="Yoshikawa S."/>
            <person name="Yamada K."/>
            <person name="Nakamura Y."/>
            <person name="Ichinomiya M."/>
            <person name="Sato N."/>
            <person name="Blanc-Mathieu R."/>
            <person name="Endo H."/>
            <person name="Kuwata A."/>
            <person name="Ogata H."/>
        </authorList>
    </citation>
    <scope>NUCLEOTIDE SEQUENCE [LARGE SCALE GENOMIC DNA]</scope>
</reference>
<dbReference type="InterPro" id="IPR002130">
    <property type="entry name" value="Cyclophilin-type_PPIase_dom"/>
</dbReference>
<proteinExistence type="predicted"/>
<dbReference type="PRINTS" id="PR00153">
    <property type="entry name" value="CSAPPISMRASE"/>
</dbReference>
<evidence type="ECO:0000313" key="7">
    <source>
        <dbReference type="Proteomes" id="UP001165065"/>
    </source>
</evidence>
<dbReference type="GO" id="GO:0003755">
    <property type="term" value="F:peptidyl-prolyl cis-trans isomerase activity"/>
    <property type="evidence" value="ECO:0007669"/>
    <property type="project" value="UniProtKB-KW"/>
</dbReference>
<dbReference type="AlphaFoldDB" id="A0A9W7G5H7"/>
<dbReference type="EC" id="5.2.1.8" evidence="2"/>
<name>A0A9W7G5H7_9STRA</name>
<dbReference type="GO" id="GO:0005737">
    <property type="term" value="C:cytoplasm"/>
    <property type="evidence" value="ECO:0007669"/>
    <property type="project" value="TreeGrafter"/>
</dbReference>
<evidence type="ECO:0000259" key="5">
    <source>
        <dbReference type="PROSITE" id="PS50072"/>
    </source>
</evidence>
<evidence type="ECO:0000256" key="4">
    <source>
        <dbReference type="ARBA" id="ARBA00023235"/>
    </source>
</evidence>
<dbReference type="OrthoDB" id="407558at2759"/>
<dbReference type="Pfam" id="PF00160">
    <property type="entry name" value="Pro_isomerase"/>
    <property type="match status" value="1"/>
</dbReference>
<dbReference type="FunFam" id="2.40.100.10:FF:000025">
    <property type="entry name" value="Peptidyl-prolyl cis-trans isomerase CYP19-2"/>
    <property type="match status" value="1"/>
</dbReference>
<keyword evidence="7" id="KW-1185">Reference proteome</keyword>
<dbReference type="Gene3D" id="2.40.100.10">
    <property type="entry name" value="Cyclophilin-like"/>
    <property type="match status" value="1"/>
</dbReference>
<keyword evidence="3" id="KW-0697">Rotamase</keyword>
<comment type="caution">
    <text evidence="6">The sequence shown here is derived from an EMBL/GenBank/DDBJ whole genome shotgun (WGS) entry which is preliminary data.</text>
</comment>
<dbReference type="InterPro" id="IPR029000">
    <property type="entry name" value="Cyclophilin-like_dom_sf"/>
</dbReference>
<dbReference type="GO" id="GO:0006457">
    <property type="term" value="P:protein folding"/>
    <property type="evidence" value="ECO:0007669"/>
    <property type="project" value="TreeGrafter"/>
</dbReference>
<dbReference type="PROSITE" id="PS50072">
    <property type="entry name" value="CSA_PPIASE_2"/>
    <property type="match status" value="1"/>
</dbReference>
<accession>A0A9W7G5H7</accession>
<dbReference type="PANTHER" id="PTHR11071:SF561">
    <property type="entry name" value="PEPTIDYL-PROLYL CIS-TRANS ISOMERASE D-RELATED"/>
    <property type="match status" value="1"/>
</dbReference>
<evidence type="ECO:0000256" key="3">
    <source>
        <dbReference type="ARBA" id="ARBA00023110"/>
    </source>
</evidence>
<dbReference type="PANTHER" id="PTHR11071">
    <property type="entry name" value="PEPTIDYL-PROLYL CIS-TRANS ISOMERASE"/>
    <property type="match status" value="1"/>
</dbReference>
<keyword evidence="4" id="KW-0413">Isomerase</keyword>
<dbReference type="GO" id="GO:0016018">
    <property type="term" value="F:cyclosporin A binding"/>
    <property type="evidence" value="ECO:0007669"/>
    <property type="project" value="TreeGrafter"/>
</dbReference>
<evidence type="ECO:0000256" key="1">
    <source>
        <dbReference type="ARBA" id="ARBA00000971"/>
    </source>
</evidence>
<evidence type="ECO:0000313" key="6">
    <source>
        <dbReference type="EMBL" id="GMI32795.1"/>
    </source>
</evidence>
<sequence>MSSFCFIDLDISDGVAARSRAAAFVNATDTRYGFSSSSLQLLGGSEVKRIDDYYSTDHDFCGKGKIEAILPQSNRSRIIIKLYDDEVPLTTENFKKLCVGNGGLVGESGKPQTYSGCNVHRIQSNFVMQTGDFVFGNGSGGESVYGKKFKDERAGLALKHDRRGVVSMGNSGKNSNTSQFFITFGPAPQCDGKHVVFGEVVAGFEVLDALEKEAATADGTPKVEVKVHASGLWNDKLPAAGYWMRVPDDSFSGSTAVFFALPRILVVAPTDGAAMKFRNALLSICVCVVEILVLNEDVKGHLNVVISNPQKYDFVLVAPAFKEHAGDLEGRRLSVTKPLAADVEPLIREAFKDWNLDPRTV</sequence>